<evidence type="ECO:0008006" key="2">
    <source>
        <dbReference type="Google" id="ProtNLM"/>
    </source>
</evidence>
<sequence>MVKAAISRYYFTKITLGLLLAFFFHNVVSTPAFPSGSEQGRKNDVKKFEGEVLKYNIGFWLFKRIGAATFKCERNSNNLVVTIDAGTAGFFDKIIHRHNIYRTIMKIEDGTNRLMPISSYEKKIKRKKERVMATNYDYENDICNFKTWRNGVIHKEGSVKLEPDKCDDMISVSYNFRNEIYGEVKEGASFNVTTVYKDKSPNFSVNVSSADNSDELSKWKDIITDVKYVTDIALDPEVLDSKEGKLIVLYTEDLVPVGFIAKDVIGFGDLYGFLIEDAD</sequence>
<dbReference type="Pfam" id="PF11306">
    <property type="entry name" value="DUF3108"/>
    <property type="match status" value="1"/>
</dbReference>
<dbReference type="EMBL" id="LAZR01003441">
    <property type="protein sequence ID" value="KKN18297.1"/>
    <property type="molecule type" value="Genomic_DNA"/>
</dbReference>
<name>A0A0F9P1S9_9ZZZZ</name>
<dbReference type="AlphaFoldDB" id="A0A0F9P1S9"/>
<organism evidence="1">
    <name type="scientific">marine sediment metagenome</name>
    <dbReference type="NCBI Taxonomy" id="412755"/>
    <lineage>
        <taxon>unclassified sequences</taxon>
        <taxon>metagenomes</taxon>
        <taxon>ecological metagenomes</taxon>
    </lineage>
</organism>
<gene>
    <name evidence="1" type="ORF">LCGC14_0957190</name>
</gene>
<evidence type="ECO:0000313" key="1">
    <source>
        <dbReference type="EMBL" id="KKN18297.1"/>
    </source>
</evidence>
<accession>A0A0F9P1S9</accession>
<reference evidence="1" key="1">
    <citation type="journal article" date="2015" name="Nature">
        <title>Complex archaea that bridge the gap between prokaryotes and eukaryotes.</title>
        <authorList>
            <person name="Spang A."/>
            <person name="Saw J.H."/>
            <person name="Jorgensen S.L."/>
            <person name="Zaremba-Niedzwiedzka K."/>
            <person name="Martijn J."/>
            <person name="Lind A.E."/>
            <person name="van Eijk R."/>
            <person name="Schleper C."/>
            <person name="Guy L."/>
            <person name="Ettema T.J."/>
        </authorList>
    </citation>
    <scope>NUCLEOTIDE SEQUENCE</scope>
</reference>
<protein>
    <recommendedName>
        <fullName evidence="2">DUF3108 domain-containing protein</fullName>
    </recommendedName>
</protein>
<proteinExistence type="predicted"/>
<comment type="caution">
    <text evidence="1">The sequence shown here is derived from an EMBL/GenBank/DDBJ whole genome shotgun (WGS) entry which is preliminary data.</text>
</comment>
<dbReference type="InterPro" id="IPR021457">
    <property type="entry name" value="DUF3108"/>
</dbReference>